<keyword evidence="2" id="KW-1185">Reference proteome</keyword>
<sequence length="34" mass="3398">MMVIIMSRGQAATRSLPVVSVTGSPPAGGLRAGE</sequence>
<gene>
    <name evidence="1" type="ORF">SAMN05421870_114173</name>
</gene>
<evidence type="ECO:0000313" key="1">
    <source>
        <dbReference type="EMBL" id="SES27791.1"/>
    </source>
</evidence>
<protein>
    <submittedName>
        <fullName evidence="1">Uncharacterized protein</fullName>
    </submittedName>
</protein>
<accession>A0A1H9W211</accession>
<evidence type="ECO:0000313" key="2">
    <source>
        <dbReference type="Proteomes" id="UP000182841"/>
    </source>
</evidence>
<reference evidence="2" key="1">
    <citation type="submission" date="2016-10" db="EMBL/GenBank/DDBJ databases">
        <authorList>
            <person name="Varghese N."/>
            <person name="Submissions S."/>
        </authorList>
    </citation>
    <scope>NUCLEOTIDE SEQUENCE [LARGE SCALE GENOMIC DNA]</scope>
    <source>
        <strain evidence="2">CGMCC 4.6825</strain>
    </source>
</reference>
<name>A0A1H9W211_9ACTN</name>
<organism evidence="1 2">
    <name type="scientific">Streptomyces qinglanensis</name>
    <dbReference type="NCBI Taxonomy" id="943816"/>
    <lineage>
        <taxon>Bacteria</taxon>
        <taxon>Bacillati</taxon>
        <taxon>Actinomycetota</taxon>
        <taxon>Actinomycetes</taxon>
        <taxon>Kitasatosporales</taxon>
        <taxon>Streptomycetaceae</taxon>
        <taxon>Streptomyces</taxon>
    </lineage>
</organism>
<dbReference type="Proteomes" id="UP000182841">
    <property type="component" value="Unassembled WGS sequence"/>
</dbReference>
<proteinExistence type="predicted"/>
<dbReference type="AlphaFoldDB" id="A0A1H9W211"/>
<dbReference type="EMBL" id="FOGO01000014">
    <property type="protein sequence ID" value="SES27791.1"/>
    <property type="molecule type" value="Genomic_DNA"/>
</dbReference>